<evidence type="ECO:0000313" key="11">
    <source>
        <dbReference type="Proteomes" id="UP000299102"/>
    </source>
</evidence>
<reference evidence="10 11" key="1">
    <citation type="journal article" date="2019" name="Commun. Biol.">
        <title>The bagworm genome reveals a unique fibroin gene that provides high tensile strength.</title>
        <authorList>
            <person name="Kono N."/>
            <person name="Nakamura H."/>
            <person name="Ohtoshi R."/>
            <person name="Tomita M."/>
            <person name="Numata K."/>
            <person name="Arakawa K."/>
        </authorList>
    </citation>
    <scope>NUCLEOTIDE SEQUENCE [LARGE SCALE GENOMIC DNA]</scope>
</reference>
<keyword evidence="11" id="KW-1185">Reference proteome</keyword>
<evidence type="ECO:0000256" key="3">
    <source>
        <dbReference type="ARBA" id="ARBA00022695"/>
    </source>
</evidence>
<evidence type="ECO:0000259" key="9">
    <source>
        <dbReference type="PROSITE" id="PS50878"/>
    </source>
</evidence>
<comment type="caution">
    <text evidence="10">The sequence shown here is derived from an EMBL/GenBank/DDBJ whole genome shotgun (WGS) entry which is preliminary data.</text>
</comment>
<name>A0A4C1XQ62_EUMVA</name>
<dbReference type="InterPro" id="IPR043502">
    <property type="entry name" value="DNA/RNA_pol_sf"/>
</dbReference>
<dbReference type="Gene3D" id="3.10.10.10">
    <property type="entry name" value="HIV Type 1 Reverse Transcriptase, subunit A, domain 1"/>
    <property type="match status" value="1"/>
</dbReference>
<evidence type="ECO:0000256" key="2">
    <source>
        <dbReference type="ARBA" id="ARBA00022679"/>
    </source>
</evidence>
<dbReference type="Pfam" id="PF00078">
    <property type="entry name" value="RVT_1"/>
    <property type="match status" value="1"/>
</dbReference>
<keyword evidence="4" id="KW-0540">Nuclease</keyword>
<dbReference type="OrthoDB" id="775972at2759"/>
<dbReference type="CDD" id="cd01647">
    <property type="entry name" value="RT_LTR"/>
    <property type="match status" value="1"/>
</dbReference>
<feature type="domain" description="Reverse transcriptase" evidence="9">
    <location>
        <begin position="327"/>
        <end position="505"/>
    </location>
</feature>
<dbReference type="Pfam" id="PF23055">
    <property type="entry name" value="DUF7041"/>
    <property type="match status" value="1"/>
</dbReference>
<dbReference type="Gene3D" id="3.30.70.270">
    <property type="match status" value="2"/>
</dbReference>
<keyword evidence="1" id="KW-0645">Protease</keyword>
<dbReference type="GO" id="GO:0008233">
    <property type="term" value="F:peptidase activity"/>
    <property type="evidence" value="ECO:0007669"/>
    <property type="project" value="UniProtKB-KW"/>
</dbReference>
<proteinExistence type="predicted"/>
<feature type="compositionally biased region" description="Basic residues" evidence="8">
    <location>
        <begin position="200"/>
        <end position="214"/>
    </location>
</feature>
<feature type="compositionally biased region" description="Basic residues" evidence="8">
    <location>
        <begin position="259"/>
        <end position="268"/>
    </location>
</feature>
<dbReference type="GO" id="GO:0003964">
    <property type="term" value="F:RNA-directed DNA polymerase activity"/>
    <property type="evidence" value="ECO:0007669"/>
    <property type="project" value="UniProtKB-KW"/>
</dbReference>
<evidence type="ECO:0000256" key="8">
    <source>
        <dbReference type="SAM" id="MobiDB-lite"/>
    </source>
</evidence>
<keyword evidence="5" id="KW-0255">Endonuclease</keyword>
<keyword evidence="3" id="KW-0548">Nucleotidyltransferase</keyword>
<feature type="region of interest" description="Disordered" evidence="8">
    <location>
        <begin position="246"/>
        <end position="268"/>
    </location>
</feature>
<dbReference type="SUPFAM" id="SSF56672">
    <property type="entry name" value="DNA/RNA polymerases"/>
    <property type="match status" value="1"/>
</dbReference>
<dbReference type="EMBL" id="BGZK01000945">
    <property type="protein sequence ID" value="GBP65991.1"/>
    <property type="molecule type" value="Genomic_DNA"/>
</dbReference>
<dbReference type="PROSITE" id="PS50878">
    <property type="entry name" value="RT_POL"/>
    <property type="match status" value="1"/>
</dbReference>
<dbReference type="GO" id="GO:0006508">
    <property type="term" value="P:proteolysis"/>
    <property type="evidence" value="ECO:0007669"/>
    <property type="project" value="UniProtKB-KW"/>
</dbReference>
<protein>
    <recommendedName>
        <fullName evidence="9">Reverse transcriptase domain-containing protein</fullName>
    </recommendedName>
</protein>
<dbReference type="Proteomes" id="UP000299102">
    <property type="component" value="Unassembled WGS sequence"/>
</dbReference>
<dbReference type="GO" id="GO:0004519">
    <property type="term" value="F:endonuclease activity"/>
    <property type="evidence" value="ECO:0007669"/>
    <property type="project" value="UniProtKB-KW"/>
</dbReference>
<evidence type="ECO:0000256" key="5">
    <source>
        <dbReference type="ARBA" id="ARBA00022759"/>
    </source>
</evidence>
<evidence type="ECO:0000256" key="6">
    <source>
        <dbReference type="ARBA" id="ARBA00022801"/>
    </source>
</evidence>
<dbReference type="PANTHER" id="PTHR37984">
    <property type="entry name" value="PROTEIN CBG26694"/>
    <property type="match status" value="1"/>
</dbReference>
<accession>A0A4C1XQ62</accession>
<dbReference type="PANTHER" id="PTHR37984:SF5">
    <property type="entry name" value="PROTEIN NYNRIN-LIKE"/>
    <property type="match status" value="1"/>
</dbReference>
<evidence type="ECO:0000256" key="1">
    <source>
        <dbReference type="ARBA" id="ARBA00022670"/>
    </source>
</evidence>
<dbReference type="InterPro" id="IPR050951">
    <property type="entry name" value="Retrovirus_Pol_polyprotein"/>
</dbReference>
<feature type="compositionally biased region" description="Basic and acidic residues" evidence="8">
    <location>
        <begin position="221"/>
        <end position="230"/>
    </location>
</feature>
<dbReference type="FunFam" id="3.10.10.10:FF:000007">
    <property type="entry name" value="Retrovirus-related Pol polyprotein from transposon 17.6-like Protein"/>
    <property type="match status" value="1"/>
</dbReference>
<keyword evidence="7" id="KW-0695">RNA-directed DNA polymerase</keyword>
<evidence type="ECO:0000256" key="4">
    <source>
        <dbReference type="ARBA" id="ARBA00022722"/>
    </source>
</evidence>
<evidence type="ECO:0000313" key="10">
    <source>
        <dbReference type="EMBL" id="GBP65991.1"/>
    </source>
</evidence>
<organism evidence="10 11">
    <name type="scientific">Eumeta variegata</name>
    <name type="common">Bagworm moth</name>
    <name type="synonym">Eumeta japonica</name>
    <dbReference type="NCBI Taxonomy" id="151549"/>
    <lineage>
        <taxon>Eukaryota</taxon>
        <taxon>Metazoa</taxon>
        <taxon>Ecdysozoa</taxon>
        <taxon>Arthropoda</taxon>
        <taxon>Hexapoda</taxon>
        <taxon>Insecta</taxon>
        <taxon>Pterygota</taxon>
        <taxon>Neoptera</taxon>
        <taxon>Endopterygota</taxon>
        <taxon>Lepidoptera</taxon>
        <taxon>Glossata</taxon>
        <taxon>Ditrysia</taxon>
        <taxon>Tineoidea</taxon>
        <taxon>Psychidae</taxon>
        <taxon>Oiketicinae</taxon>
        <taxon>Eumeta</taxon>
    </lineage>
</organism>
<dbReference type="AlphaFoldDB" id="A0A4C1XQ62"/>
<sequence>MVNTEATIPATDAEDSTLSAITISARVPDFWTDQARLWFAQFEAVVINQRLPDIARYNLVVAKLNKEAIQQISDILLTPPVNDKYNTLKTRLLTVYEESETRQLQKLLSEVELGDQRPSQLLRRMRDLARTKIPDDTLRVMWTGHLPTAVRAVLAHESCTVRLHKSEADINRIVDEISKLSMVIKRMGRTQPSWHETHGQRSRSRTPSRSRRYHANSGEQQDQRNGNRDVVEPQRIQTGFAFITCGSETKDGSAPNRATGHRKRKTKRGTVCDGRLRLTAAQPPSLCNRPRKSVTFFSGHRSASFAKARPLQPDRYRRVKEEFQTMMDMGICKPSKSPWASPLHVVPKKDGQIRPCGDYRRLNAVTKPDRYPIPRLQDFTYILTGKKIFSRIDINRAYHHIPIHENDIEKTAIITHFGLFDFSRMTFGLRNAAQTFQRFLNHTVLQGLDFLFAYIDDIIIASDDIEQHRRHLKALFSRLDTYGITINLSKCAFEKDKIDFLGYEVSTSGISPLEEKVKAIVAYPRPKTIVELRRFLGMLNFYRSHLPKAAEYQAILNKHIHGAKKKR</sequence>
<dbReference type="STRING" id="151549.A0A4C1XQ62"/>
<evidence type="ECO:0000256" key="7">
    <source>
        <dbReference type="ARBA" id="ARBA00022918"/>
    </source>
</evidence>
<keyword evidence="2" id="KW-0808">Transferase</keyword>
<dbReference type="InterPro" id="IPR000477">
    <property type="entry name" value="RT_dom"/>
</dbReference>
<keyword evidence="6" id="KW-0378">Hydrolase</keyword>
<dbReference type="InterPro" id="IPR043128">
    <property type="entry name" value="Rev_trsase/Diguanyl_cyclase"/>
</dbReference>
<gene>
    <name evidence="10" type="ORF">EVAR_47491_1</name>
</gene>
<dbReference type="InterPro" id="IPR055469">
    <property type="entry name" value="DUF7041"/>
</dbReference>
<feature type="region of interest" description="Disordered" evidence="8">
    <location>
        <begin position="188"/>
        <end position="230"/>
    </location>
</feature>